<gene>
    <name evidence="1" type="ORF">METD_I1820</name>
</gene>
<reference evidence="2" key="1">
    <citation type="journal article" date="2009" name="PLoS ONE">
        <title>Methylobacterium genome sequences: a reference blueprint to investigate microbial metabolism of C1 compounds from natural and industrial sources.</title>
        <authorList>
            <person name="Vuilleumier S."/>
            <person name="Chistoserdova L."/>
            <person name="Lee M.-C."/>
            <person name="Bringel F."/>
            <person name="Lajus A."/>
            <person name="Zhou Y."/>
            <person name="Gourion B."/>
            <person name="Barbe V."/>
            <person name="Chang J."/>
            <person name="Cruveiller S."/>
            <person name="Dossat C."/>
            <person name="Gillett W."/>
            <person name="Gruffaz C."/>
            <person name="Haugen E."/>
            <person name="Hourcade E."/>
            <person name="Levy R."/>
            <person name="Mangenot S."/>
            <person name="Muller E."/>
            <person name="Nadalig T."/>
            <person name="Pagni M."/>
            <person name="Penny C."/>
            <person name="Peyraud R."/>
            <person name="Robinson D.G."/>
            <person name="Roche D."/>
            <person name="Rouy Z."/>
            <person name="Saenampechek C."/>
            <person name="Salvignol G."/>
            <person name="Vallenet D."/>
            <person name="Wu Z."/>
            <person name="Marx C.J."/>
            <person name="Vorholt J.A."/>
            <person name="Olson M.V."/>
            <person name="Kaul R."/>
            <person name="Weissenbach J."/>
            <person name="Medigue C."/>
            <person name="Lidstrom M.E."/>
        </authorList>
    </citation>
    <scope>NUCLEOTIDE SEQUENCE [LARGE SCALE GENOMIC DNA]</scope>
    <source>
        <strain evidence="2">DSM 6343 / CIP 106787 / DM4</strain>
    </source>
</reference>
<dbReference type="Proteomes" id="UP000008070">
    <property type="component" value="Chromosome"/>
</dbReference>
<protein>
    <recommendedName>
        <fullName evidence="3">GIY-YIG domain-containing protein</fullName>
    </recommendedName>
</protein>
<accession>C7CIJ3</accession>
<dbReference type="KEGG" id="mdi:METDI1820"/>
<evidence type="ECO:0008006" key="3">
    <source>
        <dbReference type="Google" id="ProtNLM"/>
    </source>
</evidence>
<organism evidence="1 2">
    <name type="scientific">Methylorubrum extorquens (strain DSM 6343 / CIP 106787 / DM4)</name>
    <name type="common">Methylobacterium extorquens</name>
    <dbReference type="NCBI Taxonomy" id="661410"/>
    <lineage>
        <taxon>Bacteria</taxon>
        <taxon>Pseudomonadati</taxon>
        <taxon>Pseudomonadota</taxon>
        <taxon>Alphaproteobacteria</taxon>
        <taxon>Hyphomicrobiales</taxon>
        <taxon>Methylobacteriaceae</taxon>
        <taxon>Methylorubrum</taxon>
    </lineage>
</organism>
<dbReference type="EMBL" id="FP103042">
    <property type="protein sequence ID" value="CAX23410.1"/>
    <property type="molecule type" value="Genomic_DNA"/>
</dbReference>
<sequence>MRGNGLARGTIDAGTYRRHHGQCRDGTLYMGDSSNLRRHASAHRNRLMEDFTTGDSASFCSGTNYTRR</sequence>
<dbReference type="HOGENOM" id="CLU_2789122_0_0_5"/>
<name>C7CIJ3_METED</name>
<evidence type="ECO:0000313" key="1">
    <source>
        <dbReference type="EMBL" id="CAX23410.1"/>
    </source>
</evidence>
<evidence type="ECO:0000313" key="2">
    <source>
        <dbReference type="Proteomes" id="UP000008070"/>
    </source>
</evidence>
<dbReference type="AlphaFoldDB" id="C7CIJ3"/>
<proteinExistence type="predicted"/>